<name>A0A369XKJ1_9PROT</name>
<dbReference type="PANTHER" id="PTHR46246:SF1">
    <property type="entry name" value="GUANOSINE-3',5'-BIS(DIPHOSPHATE) 3'-PYROPHOSPHOHYDROLASE MESH1"/>
    <property type="match status" value="1"/>
</dbReference>
<dbReference type="InterPro" id="IPR052194">
    <property type="entry name" value="MESH1"/>
</dbReference>
<organism evidence="1 2">
    <name type="scientific">Candidatus Accumulibacter meliphilus</name>
    <dbReference type="NCBI Taxonomy" id="2211374"/>
    <lineage>
        <taxon>Bacteria</taxon>
        <taxon>Pseudomonadati</taxon>
        <taxon>Pseudomonadota</taxon>
        <taxon>Betaproteobacteria</taxon>
        <taxon>Candidatus Accumulibacter</taxon>
    </lineage>
</organism>
<dbReference type="Gene3D" id="1.10.3210.10">
    <property type="entry name" value="Hypothetical protein af1432"/>
    <property type="match status" value="1"/>
</dbReference>
<comment type="caution">
    <text evidence="1">The sequence shown here is derived from an EMBL/GenBank/DDBJ whole genome shotgun (WGS) entry which is preliminary data.</text>
</comment>
<dbReference type="Proteomes" id="UP000253831">
    <property type="component" value="Unassembled WGS sequence"/>
</dbReference>
<dbReference type="AlphaFoldDB" id="A0A369XKJ1"/>
<sequence length="170" mass="18473">MLDEARSFALAAHGSQRYGDRPYSFHLDAVVALLAPYGSQAQVIGYLHDVLEDTAVTESEIRDRFGALVADCVSLLTDLSGASRAERKAKTYARLATVTGTNEVALLVKAADRLANVRSCVLDDQRGLMTVYRKEHAGFRRSAYRAGLCDPLWSELDSLLAVSSVAVDHA</sequence>
<accession>A0A369XKJ1</accession>
<reference evidence="1 2" key="1">
    <citation type="submission" date="2018-05" db="EMBL/GenBank/DDBJ databases">
        <title>Integrated omic analyses show evidence that a Ca. Accumulibacter phosphatis strain performs denitrification under micro-aerobic conditions.</title>
        <authorList>
            <person name="Camejo P.Y."/>
            <person name="Katherine M.D."/>
            <person name="Daniel N.R."/>
        </authorList>
    </citation>
    <scope>NUCLEOTIDE SEQUENCE [LARGE SCALE GENOMIC DNA]</scope>
    <source>
        <strain evidence="1">UW-LDO-IC</strain>
    </source>
</reference>
<dbReference type="SUPFAM" id="SSF109604">
    <property type="entry name" value="HD-domain/PDEase-like"/>
    <property type="match status" value="1"/>
</dbReference>
<gene>
    <name evidence="1" type="ORF">DVS81_13850</name>
</gene>
<dbReference type="EMBL" id="QPGA01000029">
    <property type="protein sequence ID" value="RDE49935.1"/>
    <property type="molecule type" value="Genomic_DNA"/>
</dbReference>
<dbReference type="Pfam" id="PF13328">
    <property type="entry name" value="HD_4"/>
    <property type="match status" value="1"/>
</dbReference>
<evidence type="ECO:0000313" key="1">
    <source>
        <dbReference type="EMBL" id="RDE49935.1"/>
    </source>
</evidence>
<proteinExistence type="predicted"/>
<dbReference type="PANTHER" id="PTHR46246">
    <property type="entry name" value="GUANOSINE-3',5'-BIS(DIPHOSPHATE) 3'-PYROPHOSPHOHYDROLASE MESH1"/>
    <property type="match status" value="1"/>
</dbReference>
<protein>
    <submittedName>
        <fullName evidence="1">Bifunctional (P)ppGpp synthetase/guanosine-3',5'-bis(Diphosphate) 3'-pyrophosphohydrolase</fullName>
    </submittedName>
</protein>
<evidence type="ECO:0000313" key="2">
    <source>
        <dbReference type="Proteomes" id="UP000253831"/>
    </source>
</evidence>
<dbReference type="GO" id="GO:0008893">
    <property type="term" value="F:guanosine-3',5'-bis(diphosphate) 3'-diphosphatase activity"/>
    <property type="evidence" value="ECO:0007669"/>
    <property type="project" value="TreeGrafter"/>
</dbReference>
<keyword evidence="1" id="KW-0378">Hydrolase</keyword>